<evidence type="ECO:0000259" key="1">
    <source>
        <dbReference type="Pfam" id="PF05117"/>
    </source>
</evidence>
<name>A0A1G7LZM3_CHIFI</name>
<proteinExistence type="predicted"/>
<accession>A0A1G7LZM3</accession>
<protein>
    <recommendedName>
        <fullName evidence="1">DUF695 domain-containing protein</fullName>
    </recommendedName>
</protein>
<gene>
    <name evidence="2" type="ORF">SAMN04488121_102238</name>
</gene>
<dbReference type="Proteomes" id="UP000199045">
    <property type="component" value="Unassembled WGS sequence"/>
</dbReference>
<sequence>MRLSNSKSDFQKAQKKQTKQYAAFWKWFSKHQKTFYSILKHEDSNGIDKNFFDPLMQKLTEIRDGYYFLAGIDGNDIAELIFTADGEIKNIPFMEDLVAAAPEIHGWRFIASKPESDLNCTTIDMQGYTFTLENLYFYATASPDSPDSICITVIHNDYTDTPSVANKIIQGVYLFLDNYLGEVKSVTVIDSVSVQGPSKAEKDLIPIDKLKSYLEWRQKEFVEKYENVRYNKENDCYASLKAQSENGNPVMIMVNTGAMDWDRAASHPWILKVNIKYDGSHNEGLPTSETNKFMDLIEDQLIELIPIKDGHIYLGRETYEGNRYIYFACQDFRQSSRVTEFIINQYIDQLEIERSIYKDLYRRSLSTFKSENWVESEDEEEKE</sequence>
<dbReference type="EMBL" id="FNBN01000002">
    <property type="protein sequence ID" value="SDF54841.1"/>
    <property type="molecule type" value="Genomic_DNA"/>
</dbReference>
<reference evidence="2 3" key="1">
    <citation type="submission" date="2016-10" db="EMBL/GenBank/DDBJ databases">
        <authorList>
            <person name="de Groot N.N."/>
        </authorList>
    </citation>
    <scope>NUCLEOTIDE SEQUENCE [LARGE SCALE GENOMIC DNA]</scope>
    <source>
        <strain evidence="2 3">DSM 527</strain>
    </source>
</reference>
<dbReference type="RefSeq" id="WP_089830436.1">
    <property type="nucleotide sequence ID" value="NZ_FNBN01000002.1"/>
</dbReference>
<evidence type="ECO:0000313" key="2">
    <source>
        <dbReference type="EMBL" id="SDF54841.1"/>
    </source>
</evidence>
<organism evidence="2 3">
    <name type="scientific">Chitinophaga filiformis</name>
    <name type="common">Myxococcus filiformis</name>
    <name type="synonym">Flexibacter filiformis</name>
    <dbReference type="NCBI Taxonomy" id="104663"/>
    <lineage>
        <taxon>Bacteria</taxon>
        <taxon>Pseudomonadati</taxon>
        <taxon>Bacteroidota</taxon>
        <taxon>Chitinophagia</taxon>
        <taxon>Chitinophagales</taxon>
        <taxon>Chitinophagaceae</taxon>
        <taxon>Chitinophaga</taxon>
    </lineage>
</organism>
<dbReference type="InterPro" id="IPR016097">
    <property type="entry name" value="DUF695"/>
</dbReference>
<evidence type="ECO:0000313" key="3">
    <source>
        <dbReference type="Proteomes" id="UP000199045"/>
    </source>
</evidence>
<dbReference type="AlphaFoldDB" id="A0A1G7LZM3"/>
<feature type="domain" description="DUF695" evidence="1">
    <location>
        <begin position="245"/>
        <end position="343"/>
    </location>
</feature>
<dbReference type="Pfam" id="PF05117">
    <property type="entry name" value="DUF695"/>
    <property type="match status" value="1"/>
</dbReference>
<dbReference type="OrthoDB" id="9151249at2"/>
<dbReference type="STRING" id="104663.SAMN04488121_102238"/>